<name>A0A7X5UXI0_9SPHN</name>
<dbReference type="RefSeq" id="WP_243857126.1">
    <property type="nucleotide sequence ID" value="NZ_JAASQV010000001.1"/>
</dbReference>
<comment type="similarity">
    <text evidence="1 2">Belongs to the phD/YefM antitoxin family.</text>
</comment>
<dbReference type="AlphaFoldDB" id="A0A7X5UXI0"/>
<sequence length="77" mass="8347">MLGIAMKILSAKDAKYGFGRLIDLARAEPVLVAKHGRPVVVVMAVEEYERLKVGEVSGEDINLTKSKTAHPTGIDKN</sequence>
<proteinExistence type="inferred from homology"/>
<protein>
    <recommendedName>
        <fullName evidence="2">Antitoxin</fullName>
    </recommendedName>
</protein>
<dbReference type="SUPFAM" id="SSF143120">
    <property type="entry name" value="YefM-like"/>
    <property type="match status" value="1"/>
</dbReference>
<comment type="function">
    <text evidence="2">Antitoxin component of a type II toxin-antitoxin (TA) system.</text>
</comment>
<dbReference type="InterPro" id="IPR036165">
    <property type="entry name" value="YefM-like_sf"/>
</dbReference>
<dbReference type="InterPro" id="IPR006442">
    <property type="entry name" value="Antitoxin_Phd/YefM"/>
</dbReference>
<accession>A0A7X5UXI0</accession>
<dbReference type="Proteomes" id="UP000564677">
    <property type="component" value="Unassembled WGS sequence"/>
</dbReference>
<evidence type="ECO:0000256" key="2">
    <source>
        <dbReference type="RuleBase" id="RU362080"/>
    </source>
</evidence>
<comment type="caution">
    <text evidence="3">The sequence shown here is derived from an EMBL/GenBank/DDBJ whole genome shotgun (WGS) entry which is preliminary data.</text>
</comment>
<evidence type="ECO:0000313" key="3">
    <source>
        <dbReference type="EMBL" id="NIJ64104.1"/>
    </source>
</evidence>
<dbReference type="EMBL" id="JAASQV010000001">
    <property type="protein sequence ID" value="NIJ64104.1"/>
    <property type="molecule type" value="Genomic_DNA"/>
</dbReference>
<keyword evidence="4" id="KW-1185">Reference proteome</keyword>
<reference evidence="3 4" key="1">
    <citation type="submission" date="2020-03" db="EMBL/GenBank/DDBJ databases">
        <title>Genomic Encyclopedia of Type Strains, Phase IV (KMG-IV): sequencing the most valuable type-strain genomes for metagenomic binning, comparative biology and taxonomic classification.</title>
        <authorList>
            <person name="Goeker M."/>
        </authorList>
    </citation>
    <scope>NUCLEOTIDE SEQUENCE [LARGE SCALE GENOMIC DNA]</scope>
    <source>
        <strain evidence="3 4">DSM 4733</strain>
    </source>
</reference>
<gene>
    <name evidence="3" type="ORF">FHR20_001035</name>
</gene>
<organism evidence="3 4">
    <name type="scientific">Sphingomonas leidyi</name>
    <dbReference type="NCBI Taxonomy" id="68569"/>
    <lineage>
        <taxon>Bacteria</taxon>
        <taxon>Pseudomonadati</taxon>
        <taxon>Pseudomonadota</taxon>
        <taxon>Alphaproteobacteria</taxon>
        <taxon>Sphingomonadales</taxon>
        <taxon>Sphingomonadaceae</taxon>
        <taxon>Sphingomonas</taxon>
    </lineage>
</organism>
<evidence type="ECO:0000256" key="1">
    <source>
        <dbReference type="ARBA" id="ARBA00009981"/>
    </source>
</evidence>
<evidence type="ECO:0000313" key="4">
    <source>
        <dbReference type="Proteomes" id="UP000564677"/>
    </source>
</evidence>
<dbReference type="Gene3D" id="3.40.1620.10">
    <property type="entry name" value="YefM-like domain"/>
    <property type="match status" value="1"/>
</dbReference>
<dbReference type="Pfam" id="PF02604">
    <property type="entry name" value="PhdYeFM_antitox"/>
    <property type="match status" value="1"/>
</dbReference>
<dbReference type="NCBIfam" id="TIGR01552">
    <property type="entry name" value="phd_fam"/>
    <property type="match status" value="1"/>
</dbReference>